<feature type="region of interest" description="Disordered" evidence="1">
    <location>
        <begin position="38"/>
        <end position="74"/>
    </location>
</feature>
<feature type="compositionally biased region" description="Pro residues" evidence="1">
    <location>
        <begin position="46"/>
        <end position="55"/>
    </location>
</feature>
<dbReference type="PATRIC" id="fig|1299334.3.peg.1226"/>
<reference evidence="2" key="1">
    <citation type="submission" date="2014-01" db="EMBL/GenBank/DDBJ databases">
        <authorList>
            <person name="Brown-Elliot B."/>
            <person name="Wallace R."/>
            <person name="Lenaerts A."/>
            <person name="Ordway D."/>
            <person name="DeGroote M.A."/>
            <person name="Parker T."/>
            <person name="Sizemore C."/>
            <person name="Tallon L.J."/>
            <person name="Sadzewicz L.K."/>
            <person name="Sengamalay N."/>
            <person name="Fraser C.M."/>
            <person name="Hine E."/>
            <person name="Shefchek K.A."/>
            <person name="Das S.P."/>
            <person name="Tettelin H."/>
        </authorList>
    </citation>
    <scope>NUCLEOTIDE SEQUENCE [LARGE SCALE GENOMIC DNA]</scope>
    <source>
        <strain evidence="2">4042</strain>
    </source>
</reference>
<evidence type="ECO:0000313" key="2">
    <source>
        <dbReference type="EMBL" id="EUA68546.1"/>
    </source>
</evidence>
<feature type="compositionally biased region" description="Basic and acidic residues" evidence="1">
    <location>
        <begin position="7"/>
        <end position="20"/>
    </location>
</feature>
<dbReference type="EMBL" id="JAOB01000013">
    <property type="protein sequence ID" value="EUA68546.1"/>
    <property type="molecule type" value="Genomic_DNA"/>
</dbReference>
<proteinExistence type="predicted"/>
<evidence type="ECO:0000256" key="1">
    <source>
        <dbReference type="SAM" id="MobiDB-lite"/>
    </source>
</evidence>
<feature type="region of interest" description="Disordered" evidence="1">
    <location>
        <begin position="1"/>
        <end position="20"/>
    </location>
</feature>
<name>X8DKH3_MYCXE</name>
<accession>X8DKH3</accession>
<dbReference type="AlphaFoldDB" id="X8DKH3"/>
<protein>
    <submittedName>
        <fullName evidence="2">Iron-sulfur-binding reductase domain protein</fullName>
    </submittedName>
</protein>
<gene>
    <name evidence="2" type="ORF">I553_1734</name>
</gene>
<organism evidence="2">
    <name type="scientific">Mycobacterium xenopi 4042</name>
    <dbReference type="NCBI Taxonomy" id="1299334"/>
    <lineage>
        <taxon>Bacteria</taxon>
        <taxon>Bacillati</taxon>
        <taxon>Actinomycetota</taxon>
        <taxon>Actinomycetes</taxon>
        <taxon>Mycobacteriales</taxon>
        <taxon>Mycobacteriaceae</taxon>
        <taxon>Mycobacterium</taxon>
    </lineage>
</organism>
<sequence length="74" mass="7902">MMVSDGVDDRAEAAGRADVDVRDVANLLLESIDRSAVTLPARARPPSRPPRPLPRPGLTVRTGRTGRGDRRASG</sequence>
<comment type="caution">
    <text evidence="2">The sequence shown here is derived from an EMBL/GenBank/DDBJ whole genome shotgun (WGS) entry which is preliminary data.</text>
</comment>